<keyword evidence="1" id="KW-0175">Coiled coil</keyword>
<dbReference type="EMBL" id="JABAHZ010000014">
    <property type="protein sequence ID" value="NLR82901.1"/>
    <property type="molecule type" value="Genomic_DNA"/>
</dbReference>
<dbReference type="AlphaFoldDB" id="A0A847SLQ9"/>
<protein>
    <submittedName>
        <fullName evidence="3">Helix-turn-helix transcriptional regulator</fullName>
    </submittedName>
</protein>
<sequence>MTTIAMPNKIHQGRNVKRIREILDIKQDALASLLGDDWNQQKVSLLEQKEIIDAPLLEQVAKALNVPADAIKNLNEDAANNYFNTFNDSSVNNGTVGCTNYHCTFNAIDKLVEVFEENKKLYERLLQTEKEKNELLEKRLAGRGKK</sequence>
<organism evidence="3 4">
    <name type="scientific">Chitinophaga eiseniae</name>
    <dbReference type="NCBI Taxonomy" id="634771"/>
    <lineage>
        <taxon>Bacteria</taxon>
        <taxon>Pseudomonadati</taxon>
        <taxon>Bacteroidota</taxon>
        <taxon>Chitinophagia</taxon>
        <taxon>Chitinophagales</taxon>
        <taxon>Chitinophagaceae</taxon>
        <taxon>Chitinophaga</taxon>
    </lineage>
</organism>
<dbReference type="SUPFAM" id="SSF47413">
    <property type="entry name" value="lambda repressor-like DNA-binding domains"/>
    <property type="match status" value="1"/>
</dbReference>
<evidence type="ECO:0000313" key="4">
    <source>
        <dbReference type="Proteomes" id="UP000552864"/>
    </source>
</evidence>
<dbReference type="GO" id="GO:0003677">
    <property type="term" value="F:DNA binding"/>
    <property type="evidence" value="ECO:0007669"/>
    <property type="project" value="InterPro"/>
</dbReference>
<dbReference type="CDD" id="cd00093">
    <property type="entry name" value="HTH_XRE"/>
    <property type="match status" value="1"/>
</dbReference>
<evidence type="ECO:0000313" key="3">
    <source>
        <dbReference type="EMBL" id="NLR82901.1"/>
    </source>
</evidence>
<dbReference type="Gene3D" id="1.10.260.40">
    <property type="entry name" value="lambda repressor-like DNA-binding domains"/>
    <property type="match status" value="1"/>
</dbReference>
<reference evidence="3 4" key="1">
    <citation type="submission" date="2020-04" db="EMBL/GenBank/DDBJ databases">
        <authorList>
            <person name="Yin C."/>
        </authorList>
    </citation>
    <scope>NUCLEOTIDE SEQUENCE [LARGE SCALE GENOMIC DNA]</scope>
    <source>
        <strain evidence="3 4">Ak56</strain>
    </source>
</reference>
<feature type="coiled-coil region" evidence="1">
    <location>
        <begin position="111"/>
        <end position="139"/>
    </location>
</feature>
<evidence type="ECO:0000259" key="2">
    <source>
        <dbReference type="PROSITE" id="PS50943"/>
    </source>
</evidence>
<keyword evidence="4" id="KW-1185">Reference proteome</keyword>
<name>A0A847SLQ9_9BACT</name>
<dbReference type="InterPro" id="IPR001387">
    <property type="entry name" value="Cro/C1-type_HTH"/>
</dbReference>
<dbReference type="RefSeq" id="WP_168742947.1">
    <property type="nucleotide sequence ID" value="NZ_JABAHZ010000014.1"/>
</dbReference>
<accession>A0A847SLQ9</accession>
<dbReference type="InterPro" id="IPR010982">
    <property type="entry name" value="Lambda_DNA-bd_dom_sf"/>
</dbReference>
<feature type="domain" description="HTH cro/C1-type" evidence="2">
    <location>
        <begin position="16"/>
        <end position="71"/>
    </location>
</feature>
<dbReference type="PROSITE" id="PS50943">
    <property type="entry name" value="HTH_CROC1"/>
    <property type="match status" value="1"/>
</dbReference>
<dbReference type="Proteomes" id="UP000552864">
    <property type="component" value="Unassembled WGS sequence"/>
</dbReference>
<gene>
    <name evidence="3" type="ORF">HGH91_30075</name>
</gene>
<proteinExistence type="predicted"/>
<evidence type="ECO:0000256" key="1">
    <source>
        <dbReference type="SAM" id="Coils"/>
    </source>
</evidence>
<comment type="caution">
    <text evidence="3">The sequence shown here is derived from an EMBL/GenBank/DDBJ whole genome shotgun (WGS) entry which is preliminary data.</text>
</comment>